<organism evidence="1 2">
    <name type="scientific">Brassica rapa subsp. trilocularis</name>
    <dbReference type="NCBI Taxonomy" id="1813537"/>
    <lineage>
        <taxon>Eukaryota</taxon>
        <taxon>Viridiplantae</taxon>
        <taxon>Streptophyta</taxon>
        <taxon>Embryophyta</taxon>
        <taxon>Tracheophyta</taxon>
        <taxon>Spermatophyta</taxon>
        <taxon>Magnoliopsida</taxon>
        <taxon>eudicotyledons</taxon>
        <taxon>Gunneridae</taxon>
        <taxon>Pentapetalae</taxon>
        <taxon>rosids</taxon>
        <taxon>malvids</taxon>
        <taxon>Brassicales</taxon>
        <taxon>Brassicaceae</taxon>
        <taxon>Brassiceae</taxon>
        <taxon>Brassica</taxon>
    </lineage>
</organism>
<evidence type="ECO:0000313" key="1">
    <source>
        <dbReference type="EMBL" id="KAG5376354.1"/>
    </source>
</evidence>
<accession>A0ABQ7KQ26</accession>
<reference evidence="1 2" key="1">
    <citation type="submission" date="2021-03" db="EMBL/GenBank/DDBJ databases">
        <authorList>
            <person name="King G.J."/>
            <person name="Bancroft I."/>
            <person name="Baten A."/>
            <person name="Bloomfield J."/>
            <person name="Borpatragohain P."/>
            <person name="He Z."/>
            <person name="Irish N."/>
            <person name="Irwin J."/>
            <person name="Liu K."/>
            <person name="Mauleon R.P."/>
            <person name="Moore J."/>
            <person name="Morris R."/>
            <person name="Ostergaard L."/>
            <person name="Wang B."/>
            <person name="Wells R."/>
        </authorList>
    </citation>
    <scope>NUCLEOTIDE SEQUENCE [LARGE SCALE GENOMIC DNA]</scope>
    <source>
        <strain evidence="1">R-o-18</strain>
        <tissue evidence="1">Leaf</tissue>
    </source>
</reference>
<keyword evidence="2" id="KW-1185">Reference proteome</keyword>
<feature type="non-terminal residue" evidence="1">
    <location>
        <position position="1"/>
    </location>
</feature>
<dbReference type="EMBL" id="JADBGQ010000010">
    <property type="protein sequence ID" value="KAG5376354.1"/>
    <property type="molecule type" value="Genomic_DNA"/>
</dbReference>
<proteinExistence type="predicted"/>
<comment type="caution">
    <text evidence="1">The sequence shown here is derived from an EMBL/GenBank/DDBJ whole genome shotgun (WGS) entry which is preliminary data.</text>
</comment>
<evidence type="ECO:0000313" key="2">
    <source>
        <dbReference type="Proteomes" id="UP000823674"/>
    </source>
</evidence>
<sequence length="58" mass="6852">AATEENIFEFHLRYLLLRMDYQQEWWLLEDFTMDINKMAATKCNSAVRSCSDVVTTTT</sequence>
<protein>
    <submittedName>
        <fullName evidence="1">Uncharacterized protein</fullName>
    </submittedName>
</protein>
<dbReference type="Proteomes" id="UP000823674">
    <property type="component" value="Chromosome A10"/>
</dbReference>
<name>A0ABQ7KQ26_BRACM</name>
<gene>
    <name evidence="1" type="primary">A10g505880.1_BraROA</name>
    <name evidence="1" type="ORF">IGI04_040950</name>
</gene>